<evidence type="ECO:0000256" key="2">
    <source>
        <dbReference type="ARBA" id="ARBA00023015"/>
    </source>
</evidence>
<evidence type="ECO:0000259" key="7">
    <source>
        <dbReference type="Pfam" id="PF08281"/>
    </source>
</evidence>
<gene>
    <name evidence="8" type="ORF">MUO14_00230</name>
</gene>
<evidence type="ECO:0000256" key="4">
    <source>
        <dbReference type="ARBA" id="ARBA00023125"/>
    </source>
</evidence>
<protein>
    <submittedName>
        <fullName evidence="8">RNA polymerase sigma factor</fullName>
    </submittedName>
</protein>
<feature type="domain" description="RNA polymerase sigma factor 70 region 4 type 2" evidence="7">
    <location>
        <begin position="109"/>
        <end position="160"/>
    </location>
</feature>
<evidence type="ECO:0000256" key="3">
    <source>
        <dbReference type="ARBA" id="ARBA00023082"/>
    </source>
</evidence>
<evidence type="ECO:0000256" key="5">
    <source>
        <dbReference type="ARBA" id="ARBA00023163"/>
    </source>
</evidence>
<feature type="domain" description="RNA polymerase sigma-70 region 2" evidence="6">
    <location>
        <begin position="20"/>
        <end position="84"/>
    </location>
</feature>
<sequence length="271" mass="31103">MRPLVKKTPEELEQEFEEAINAHIQELRKYCLSLTKSKWDGEDLMQDTLSKAYIGWLNRPKPITKAYLFRIASNTRIDGYRKRKPSEDMNKDLTEFKQKDDSPSDMVYRAIEVLIGELSPKQRLSMLLVEGLGLTTRETAKMISETEGSVKASLHRARNKVKQIKQDSWISSLEEDETLPYVMGLRNGDPLTFVQLYQREIQQPLMSAKSYRTELHPQSLLQTISGTGSSYVLVSIITINGDTLFIPFYQLELLTILSQVEGLRKELPLAM</sequence>
<dbReference type="NCBIfam" id="TIGR02937">
    <property type="entry name" value="sigma70-ECF"/>
    <property type="match status" value="1"/>
</dbReference>
<dbReference type="RefSeq" id="WP_244753071.1">
    <property type="nucleotide sequence ID" value="NZ_CP095074.1"/>
</dbReference>
<evidence type="ECO:0000256" key="1">
    <source>
        <dbReference type="ARBA" id="ARBA00010641"/>
    </source>
</evidence>
<dbReference type="InterPro" id="IPR013324">
    <property type="entry name" value="RNA_pol_sigma_r3/r4-like"/>
</dbReference>
<dbReference type="InterPro" id="IPR039425">
    <property type="entry name" value="RNA_pol_sigma-70-like"/>
</dbReference>
<dbReference type="InterPro" id="IPR013325">
    <property type="entry name" value="RNA_pol_sigma_r2"/>
</dbReference>
<dbReference type="Proteomes" id="UP000831880">
    <property type="component" value="Chromosome"/>
</dbReference>
<dbReference type="InterPro" id="IPR036388">
    <property type="entry name" value="WH-like_DNA-bd_sf"/>
</dbReference>
<dbReference type="Pfam" id="PF04542">
    <property type="entry name" value="Sigma70_r2"/>
    <property type="match status" value="1"/>
</dbReference>
<dbReference type="InterPro" id="IPR007627">
    <property type="entry name" value="RNA_pol_sigma70_r2"/>
</dbReference>
<keyword evidence="9" id="KW-1185">Reference proteome</keyword>
<dbReference type="PANTHER" id="PTHR43133">
    <property type="entry name" value="RNA POLYMERASE ECF-TYPE SIGMA FACTO"/>
    <property type="match status" value="1"/>
</dbReference>
<keyword evidence="5" id="KW-0804">Transcription</keyword>
<comment type="similarity">
    <text evidence="1">Belongs to the sigma-70 factor family. ECF subfamily.</text>
</comment>
<dbReference type="EMBL" id="CP095074">
    <property type="protein sequence ID" value="UOQ93471.1"/>
    <property type="molecule type" value="Genomic_DNA"/>
</dbReference>
<dbReference type="Gene3D" id="1.10.10.10">
    <property type="entry name" value="Winged helix-like DNA-binding domain superfamily/Winged helix DNA-binding domain"/>
    <property type="match status" value="1"/>
</dbReference>
<dbReference type="SUPFAM" id="SSF88946">
    <property type="entry name" value="Sigma2 domain of RNA polymerase sigma factors"/>
    <property type="match status" value="1"/>
</dbReference>
<evidence type="ECO:0000313" key="8">
    <source>
        <dbReference type="EMBL" id="UOQ93471.1"/>
    </source>
</evidence>
<dbReference type="InterPro" id="IPR013249">
    <property type="entry name" value="RNA_pol_sigma70_r4_t2"/>
</dbReference>
<dbReference type="Gene3D" id="1.10.1740.10">
    <property type="match status" value="1"/>
</dbReference>
<keyword evidence="3" id="KW-0731">Sigma factor</keyword>
<accession>A0ABY4GZV1</accession>
<dbReference type="Pfam" id="PF08281">
    <property type="entry name" value="Sigma70_r4_2"/>
    <property type="match status" value="1"/>
</dbReference>
<keyword evidence="2" id="KW-0805">Transcription regulation</keyword>
<reference evidence="8 9" key="1">
    <citation type="submission" date="2022-04" db="EMBL/GenBank/DDBJ databases">
        <title>Halobacillus sp. isolated from saltern.</title>
        <authorList>
            <person name="Won M."/>
            <person name="Lee C.-M."/>
            <person name="Woen H.-Y."/>
            <person name="Kwon S.-W."/>
        </authorList>
    </citation>
    <scope>NUCLEOTIDE SEQUENCE [LARGE SCALE GENOMIC DNA]</scope>
    <source>
        <strain evidence="8 9">SSTM10-2</strain>
    </source>
</reference>
<evidence type="ECO:0000259" key="6">
    <source>
        <dbReference type="Pfam" id="PF04542"/>
    </source>
</evidence>
<dbReference type="SUPFAM" id="SSF88659">
    <property type="entry name" value="Sigma3 and sigma4 domains of RNA polymerase sigma factors"/>
    <property type="match status" value="1"/>
</dbReference>
<dbReference type="InterPro" id="IPR014284">
    <property type="entry name" value="RNA_pol_sigma-70_dom"/>
</dbReference>
<keyword evidence="4" id="KW-0238">DNA-binding</keyword>
<name>A0ABY4GZV1_9BACI</name>
<evidence type="ECO:0000313" key="9">
    <source>
        <dbReference type="Proteomes" id="UP000831880"/>
    </source>
</evidence>
<organism evidence="8 9">
    <name type="scientific">Halobacillus shinanisalinarum</name>
    <dbReference type="NCBI Taxonomy" id="2932258"/>
    <lineage>
        <taxon>Bacteria</taxon>
        <taxon>Bacillati</taxon>
        <taxon>Bacillota</taxon>
        <taxon>Bacilli</taxon>
        <taxon>Bacillales</taxon>
        <taxon>Bacillaceae</taxon>
        <taxon>Halobacillus</taxon>
    </lineage>
</organism>
<dbReference type="PANTHER" id="PTHR43133:SF8">
    <property type="entry name" value="RNA POLYMERASE SIGMA FACTOR HI_1459-RELATED"/>
    <property type="match status" value="1"/>
</dbReference>
<proteinExistence type="inferred from homology"/>